<comment type="caution">
    <text evidence="2">The sequence shown here is derived from an EMBL/GenBank/DDBJ whole genome shotgun (WGS) entry which is preliminary data.</text>
</comment>
<evidence type="ECO:0000313" key="3">
    <source>
        <dbReference type="Proteomes" id="UP000614811"/>
    </source>
</evidence>
<evidence type="ECO:0000313" key="2">
    <source>
        <dbReference type="EMBL" id="GHA00639.1"/>
    </source>
</evidence>
<accession>A0A918VI42</accession>
<name>A0A918VI42_9GAMM</name>
<reference evidence="2" key="1">
    <citation type="journal article" date="2014" name="Int. J. Syst. Evol. Microbiol.">
        <title>Complete genome sequence of Corynebacterium casei LMG S-19264T (=DSM 44701T), isolated from a smear-ripened cheese.</title>
        <authorList>
            <consortium name="US DOE Joint Genome Institute (JGI-PGF)"/>
            <person name="Walter F."/>
            <person name="Albersmeier A."/>
            <person name="Kalinowski J."/>
            <person name="Ruckert C."/>
        </authorList>
    </citation>
    <scope>NUCLEOTIDE SEQUENCE</scope>
    <source>
        <strain evidence="2">KCTC 12711</strain>
    </source>
</reference>
<evidence type="ECO:0008006" key="4">
    <source>
        <dbReference type="Google" id="ProtNLM"/>
    </source>
</evidence>
<feature type="region of interest" description="Disordered" evidence="1">
    <location>
        <begin position="94"/>
        <end position="175"/>
    </location>
</feature>
<dbReference type="InterPro" id="IPR036361">
    <property type="entry name" value="SAP_dom_sf"/>
</dbReference>
<protein>
    <recommendedName>
        <fullName evidence="4">DUF2132 domain-containing protein</fullName>
    </recommendedName>
</protein>
<feature type="compositionally biased region" description="Basic and acidic residues" evidence="1">
    <location>
        <begin position="160"/>
        <end position="175"/>
    </location>
</feature>
<reference evidence="2" key="2">
    <citation type="submission" date="2020-09" db="EMBL/GenBank/DDBJ databases">
        <authorList>
            <person name="Sun Q."/>
            <person name="Kim S."/>
        </authorList>
    </citation>
    <scope>NUCLEOTIDE SEQUENCE</scope>
    <source>
        <strain evidence="2">KCTC 12711</strain>
    </source>
</reference>
<proteinExistence type="predicted"/>
<sequence length="175" mass="19951">MGRGTLCDMQQHLINHPLNGIKLPDLVQTLVDCYGWDILAAQININCFKSNPSVASSVTFLRKTDWARHRLEAFYLYRFRQFPLPSEIQHALPPREREVDISQNDRPPAALTLDDPEFFDDPNTGWQPTPKDGMRARHTRKQVVGATVPQPDSVASSSGKKTDPWSKWRAKQNDD</sequence>
<dbReference type="AlphaFoldDB" id="A0A918VI42"/>
<gene>
    <name evidence="2" type="ORF">GCM10008090_06960</name>
</gene>
<dbReference type="Pfam" id="PF09905">
    <property type="entry name" value="VF530"/>
    <property type="match status" value="1"/>
</dbReference>
<organism evidence="2 3">
    <name type="scientific">Arenicella chitinivorans</name>
    <dbReference type="NCBI Taxonomy" id="1329800"/>
    <lineage>
        <taxon>Bacteria</taxon>
        <taxon>Pseudomonadati</taxon>
        <taxon>Pseudomonadota</taxon>
        <taxon>Gammaproteobacteria</taxon>
        <taxon>Arenicellales</taxon>
        <taxon>Arenicellaceae</taxon>
        <taxon>Arenicella</taxon>
    </lineage>
</organism>
<dbReference type="EMBL" id="BMXA01000001">
    <property type="protein sequence ID" value="GHA00639.1"/>
    <property type="molecule type" value="Genomic_DNA"/>
</dbReference>
<dbReference type="Gene3D" id="1.10.720.30">
    <property type="entry name" value="SAP domain"/>
    <property type="match status" value="1"/>
</dbReference>
<keyword evidence="3" id="KW-1185">Reference proteome</keyword>
<evidence type="ECO:0000256" key="1">
    <source>
        <dbReference type="SAM" id="MobiDB-lite"/>
    </source>
</evidence>
<dbReference type="InterPro" id="IPR018668">
    <property type="entry name" value="DNA-binding_VF530-like"/>
</dbReference>
<dbReference type="Proteomes" id="UP000614811">
    <property type="component" value="Unassembled WGS sequence"/>
</dbReference>
<dbReference type="GO" id="GO:0003677">
    <property type="term" value="F:DNA binding"/>
    <property type="evidence" value="ECO:0007669"/>
    <property type="project" value="InterPro"/>
</dbReference>